<evidence type="ECO:0000256" key="6">
    <source>
        <dbReference type="SAM" id="Phobius"/>
    </source>
</evidence>
<organism evidence="9 10">
    <name type="scientific">Chitinophaga barathri</name>
    <dbReference type="NCBI Taxonomy" id="1647451"/>
    <lineage>
        <taxon>Bacteria</taxon>
        <taxon>Pseudomonadati</taxon>
        <taxon>Bacteroidota</taxon>
        <taxon>Chitinophagia</taxon>
        <taxon>Chitinophagales</taxon>
        <taxon>Chitinophagaceae</taxon>
        <taxon>Chitinophaga</taxon>
    </lineage>
</organism>
<feature type="transmembrane region" description="Helical" evidence="6">
    <location>
        <begin position="140"/>
        <end position="161"/>
    </location>
</feature>
<dbReference type="Gene3D" id="3.30.565.10">
    <property type="entry name" value="Histidine kinase-like ATPase, C-terminal domain"/>
    <property type="match status" value="1"/>
</dbReference>
<dbReference type="InterPro" id="IPR004358">
    <property type="entry name" value="Sig_transdc_His_kin-like_C"/>
</dbReference>
<dbReference type="SUPFAM" id="SSF47384">
    <property type="entry name" value="Homodimeric domain of signal transducing histidine kinase"/>
    <property type="match status" value="1"/>
</dbReference>
<dbReference type="EMBL" id="RMBX01000001">
    <property type="protein sequence ID" value="RPD42918.1"/>
    <property type="molecule type" value="Genomic_DNA"/>
</dbReference>
<gene>
    <name evidence="9" type="ORF">EG028_01065</name>
</gene>
<evidence type="ECO:0000256" key="1">
    <source>
        <dbReference type="ARBA" id="ARBA00000085"/>
    </source>
</evidence>
<dbReference type="Gene3D" id="3.40.50.2300">
    <property type="match status" value="1"/>
</dbReference>
<evidence type="ECO:0000256" key="3">
    <source>
        <dbReference type="ARBA" id="ARBA00022679"/>
    </source>
</evidence>
<dbReference type="Proteomes" id="UP000279089">
    <property type="component" value="Unassembled WGS sequence"/>
</dbReference>
<protein>
    <recommendedName>
        <fullName evidence="2">histidine kinase</fullName>
        <ecNumber evidence="2">2.7.13.3</ecNumber>
    </recommendedName>
</protein>
<evidence type="ECO:0000259" key="7">
    <source>
        <dbReference type="PROSITE" id="PS50109"/>
    </source>
</evidence>
<dbReference type="PROSITE" id="PS50109">
    <property type="entry name" value="HIS_KIN"/>
    <property type="match status" value="1"/>
</dbReference>
<feature type="modified residue" description="4-aspartylphosphate" evidence="5">
    <location>
        <position position="502"/>
    </location>
</feature>
<evidence type="ECO:0000313" key="10">
    <source>
        <dbReference type="Proteomes" id="UP000279089"/>
    </source>
</evidence>
<dbReference type="SMART" id="SM00387">
    <property type="entry name" value="HATPase_c"/>
    <property type="match status" value="1"/>
</dbReference>
<name>A0A3N4MH55_9BACT</name>
<dbReference type="OrthoDB" id="630454at2"/>
<keyword evidence="6" id="KW-1133">Transmembrane helix</keyword>
<feature type="transmembrane region" description="Helical" evidence="6">
    <location>
        <begin position="6"/>
        <end position="27"/>
    </location>
</feature>
<dbReference type="PRINTS" id="PR00344">
    <property type="entry name" value="BCTRLSENSOR"/>
</dbReference>
<comment type="catalytic activity">
    <reaction evidence="1">
        <text>ATP + protein L-histidine = ADP + protein N-phospho-L-histidine.</text>
        <dbReference type="EC" id="2.7.13.3"/>
    </reaction>
</comment>
<keyword evidence="5" id="KW-0597">Phosphoprotein</keyword>
<keyword evidence="6" id="KW-0812">Transmembrane</keyword>
<feature type="transmembrane region" description="Helical" evidence="6">
    <location>
        <begin position="173"/>
        <end position="195"/>
    </location>
</feature>
<evidence type="ECO:0000256" key="2">
    <source>
        <dbReference type="ARBA" id="ARBA00012438"/>
    </source>
</evidence>
<keyword evidence="10" id="KW-1185">Reference proteome</keyword>
<feature type="transmembrane region" description="Helical" evidence="6">
    <location>
        <begin position="91"/>
        <end position="109"/>
    </location>
</feature>
<dbReference type="InterPro" id="IPR001789">
    <property type="entry name" value="Sig_transdc_resp-reg_receiver"/>
</dbReference>
<evidence type="ECO:0000259" key="8">
    <source>
        <dbReference type="PROSITE" id="PS50110"/>
    </source>
</evidence>
<reference evidence="10" key="1">
    <citation type="submission" date="2018-11" db="EMBL/GenBank/DDBJ databases">
        <title>Chitinophaga lutea sp.nov., isolate from arsenic contaminated soil.</title>
        <authorList>
            <person name="Zong Y."/>
        </authorList>
    </citation>
    <scope>NUCLEOTIDE SEQUENCE [LARGE SCALE GENOMIC DNA]</scope>
    <source>
        <strain evidence="10">YLT18</strain>
    </source>
</reference>
<comment type="caution">
    <text evidence="9">The sequence shown here is derived from an EMBL/GenBank/DDBJ whole genome shotgun (WGS) entry which is preliminary data.</text>
</comment>
<dbReference type="SUPFAM" id="SSF52172">
    <property type="entry name" value="CheY-like"/>
    <property type="match status" value="1"/>
</dbReference>
<dbReference type="EC" id="2.7.13.3" evidence="2"/>
<dbReference type="InterPro" id="IPR005467">
    <property type="entry name" value="His_kinase_dom"/>
</dbReference>
<dbReference type="InterPro" id="IPR011006">
    <property type="entry name" value="CheY-like_superfamily"/>
</dbReference>
<dbReference type="InterPro" id="IPR036097">
    <property type="entry name" value="HisK_dim/P_sf"/>
</dbReference>
<dbReference type="RefSeq" id="WP_120514192.1">
    <property type="nucleotide sequence ID" value="NZ_QXZY01000001.1"/>
</dbReference>
<dbReference type="Gene3D" id="1.10.287.130">
    <property type="match status" value="1"/>
</dbReference>
<evidence type="ECO:0000256" key="4">
    <source>
        <dbReference type="ARBA" id="ARBA00022777"/>
    </source>
</evidence>
<dbReference type="GO" id="GO:0005886">
    <property type="term" value="C:plasma membrane"/>
    <property type="evidence" value="ECO:0007669"/>
    <property type="project" value="TreeGrafter"/>
</dbReference>
<dbReference type="PANTHER" id="PTHR43047">
    <property type="entry name" value="TWO-COMPONENT HISTIDINE PROTEIN KINASE"/>
    <property type="match status" value="1"/>
</dbReference>
<dbReference type="PROSITE" id="PS50110">
    <property type="entry name" value="RESPONSE_REGULATORY"/>
    <property type="match status" value="1"/>
</dbReference>
<dbReference type="Pfam" id="PF02518">
    <property type="entry name" value="HATPase_c"/>
    <property type="match status" value="1"/>
</dbReference>
<feature type="domain" description="Histidine kinase" evidence="7">
    <location>
        <begin position="211"/>
        <end position="430"/>
    </location>
</feature>
<dbReference type="AlphaFoldDB" id="A0A3N4MH55"/>
<dbReference type="PANTHER" id="PTHR43047:SF72">
    <property type="entry name" value="OSMOSENSING HISTIDINE PROTEIN KINASE SLN1"/>
    <property type="match status" value="1"/>
</dbReference>
<keyword evidence="3" id="KW-0808">Transferase</keyword>
<dbReference type="SUPFAM" id="SSF55874">
    <property type="entry name" value="ATPase domain of HSP90 chaperone/DNA topoisomerase II/histidine kinase"/>
    <property type="match status" value="1"/>
</dbReference>
<evidence type="ECO:0000256" key="5">
    <source>
        <dbReference type="PROSITE-ProRule" id="PRU00169"/>
    </source>
</evidence>
<dbReference type="InterPro" id="IPR003594">
    <property type="entry name" value="HATPase_dom"/>
</dbReference>
<dbReference type="GO" id="GO:0000155">
    <property type="term" value="F:phosphorelay sensor kinase activity"/>
    <property type="evidence" value="ECO:0007669"/>
    <property type="project" value="InterPro"/>
</dbReference>
<dbReference type="Pfam" id="PF00072">
    <property type="entry name" value="Response_reg"/>
    <property type="match status" value="1"/>
</dbReference>
<accession>A0A3N4MH55</accession>
<feature type="transmembrane region" description="Helical" evidence="6">
    <location>
        <begin position="115"/>
        <end position="133"/>
    </location>
</feature>
<proteinExistence type="predicted"/>
<feature type="transmembrane region" description="Helical" evidence="6">
    <location>
        <begin position="67"/>
        <end position="84"/>
    </location>
</feature>
<feature type="domain" description="Response regulatory" evidence="8">
    <location>
        <begin position="451"/>
        <end position="567"/>
    </location>
</feature>
<feature type="transmembrane region" description="Helical" evidence="6">
    <location>
        <begin position="39"/>
        <end position="61"/>
    </location>
</feature>
<evidence type="ECO:0000313" key="9">
    <source>
        <dbReference type="EMBL" id="RPD42918.1"/>
    </source>
</evidence>
<dbReference type="InterPro" id="IPR036890">
    <property type="entry name" value="HATPase_C_sf"/>
</dbReference>
<dbReference type="GO" id="GO:0009927">
    <property type="term" value="F:histidine phosphotransfer kinase activity"/>
    <property type="evidence" value="ECO:0007669"/>
    <property type="project" value="TreeGrafter"/>
</dbReference>
<keyword evidence="6" id="KW-0472">Membrane</keyword>
<sequence length="575" mass="65016">MEPLQRLKNWFALFVQAVRSVILAGTFNLEEEARKKVQLVNTLCFITAVLAISIGYVFYRATGLREIFIPAVTEGVLFAGIIVLNRQRHYGAASVGVLLVHCAGALYFSMLLGQLMNFSLIVVFLFGLCFLVYSKKRQRVLGLAATALTLLFLEINFYYRFVPPIEISLQNQYLFRWIAMPSFLLFDAMVLYYYIQENKRLFQQVKMVVFKTTHELRNNLTSNSILLELLKNDAKENPDLERIRPYIDQLSIINAGMSNVVSNVLSMGEIESGKMDTLENHTFHIRPFLNNIVGIHRIKARLKGVTIKLYIDKGIPPIIVSDSNQLNIVITNLLSNAVKYANENSEITLKILVADAFFRISVSNHCPEIAGDKLKYLFEKFFTAKKNNQVEGSGLGLYIVKNIVDSFKGTYAVKSSQRETTFTIKLPLKSGHPGNLPEEHDDYIYRMDNALVLFAEDDLMNHRLLSNLLQSFGCTASGSINGRQLIETLGQCNILPDCILLDGQMPEMSGLQTLRYIRSHTVYHEIPVIIITGRTENKEELLEAGASAIITKPFDKKTLFSVISRHLLAISADQY</sequence>
<keyword evidence="4 9" id="KW-0418">Kinase</keyword>
<dbReference type="CDD" id="cd17546">
    <property type="entry name" value="REC_hyHK_CKI1_RcsC-like"/>
    <property type="match status" value="1"/>
</dbReference>
<dbReference type="SMART" id="SM00448">
    <property type="entry name" value="REC"/>
    <property type="match status" value="1"/>
</dbReference>